<reference evidence="2 3" key="1">
    <citation type="submission" date="2017-12" db="EMBL/GenBank/DDBJ databases">
        <title>High-resolution comparative analysis of great ape genomes.</title>
        <authorList>
            <person name="Pollen A."/>
            <person name="Hastie A."/>
            <person name="Hormozdiari F."/>
            <person name="Dougherty M."/>
            <person name="Liu R."/>
            <person name="Chaisson M."/>
            <person name="Hoppe E."/>
            <person name="Hill C."/>
            <person name="Pang A."/>
            <person name="Hillier L."/>
            <person name="Baker C."/>
            <person name="Armstrong J."/>
            <person name="Shendure J."/>
            <person name="Paten B."/>
            <person name="Wilson R."/>
            <person name="Chao H."/>
            <person name="Schneider V."/>
            <person name="Ventura M."/>
            <person name="Kronenberg Z."/>
            <person name="Murali S."/>
            <person name="Gordon D."/>
            <person name="Cantsilieris S."/>
            <person name="Munson K."/>
            <person name="Nelson B."/>
            <person name="Raja A."/>
            <person name="Underwood J."/>
            <person name="Diekhans M."/>
            <person name="Fiddes I."/>
            <person name="Haussler D."/>
            <person name="Eichler E."/>
        </authorList>
    </citation>
    <scope>NUCLEOTIDE SEQUENCE [LARGE SCALE GENOMIC DNA]</scope>
    <source>
        <strain evidence="2">Yerkes chimp pedigree #C0471</strain>
    </source>
</reference>
<feature type="region of interest" description="Disordered" evidence="1">
    <location>
        <begin position="1"/>
        <end position="37"/>
    </location>
</feature>
<dbReference type="EMBL" id="NBAG03000379">
    <property type="protein sequence ID" value="PNI32257.1"/>
    <property type="molecule type" value="Genomic_DNA"/>
</dbReference>
<feature type="compositionally biased region" description="Acidic residues" evidence="1">
    <location>
        <begin position="16"/>
        <end position="26"/>
    </location>
</feature>
<evidence type="ECO:0000256" key="1">
    <source>
        <dbReference type="SAM" id="MobiDB-lite"/>
    </source>
</evidence>
<name>A0A2J8KB46_PANTR</name>
<dbReference type="AlphaFoldDB" id="A0A2J8KB46"/>
<protein>
    <submittedName>
        <fullName evidence="2">SAP30BP isoform 17</fullName>
    </submittedName>
</protein>
<gene>
    <name evidence="2" type="ORF">CK820_G0039878</name>
</gene>
<accession>A0A2J8KB46</accession>
<proteinExistence type="predicted"/>
<dbReference type="Proteomes" id="UP000236370">
    <property type="component" value="Unassembled WGS sequence"/>
</dbReference>
<sequence>MAGKKNVLSSLAVYAEDSEPESDGEAGIEAVGSAAGR</sequence>
<evidence type="ECO:0000313" key="2">
    <source>
        <dbReference type="EMBL" id="PNI32257.1"/>
    </source>
</evidence>
<comment type="caution">
    <text evidence="2">The sequence shown here is derived from an EMBL/GenBank/DDBJ whole genome shotgun (WGS) entry which is preliminary data.</text>
</comment>
<organism evidence="2 3">
    <name type="scientific">Pan troglodytes</name>
    <name type="common">Chimpanzee</name>
    <dbReference type="NCBI Taxonomy" id="9598"/>
    <lineage>
        <taxon>Eukaryota</taxon>
        <taxon>Metazoa</taxon>
        <taxon>Chordata</taxon>
        <taxon>Craniata</taxon>
        <taxon>Vertebrata</taxon>
        <taxon>Euteleostomi</taxon>
        <taxon>Mammalia</taxon>
        <taxon>Eutheria</taxon>
        <taxon>Euarchontoglires</taxon>
        <taxon>Primates</taxon>
        <taxon>Haplorrhini</taxon>
        <taxon>Catarrhini</taxon>
        <taxon>Hominidae</taxon>
        <taxon>Pan</taxon>
    </lineage>
</organism>
<evidence type="ECO:0000313" key="3">
    <source>
        <dbReference type="Proteomes" id="UP000236370"/>
    </source>
</evidence>